<dbReference type="SUPFAM" id="SSF50486">
    <property type="entry name" value="FMT C-terminal domain-like"/>
    <property type="match status" value="1"/>
</dbReference>
<evidence type="ECO:0000256" key="3">
    <source>
        <dbReference type="ARBA" id="ARBA00022679"/>
    </source>
</evidence>
<dbReference type="EC" id="2.1.2.9" evidence="2"/>
<dbReference type="Pfam" id="PF00551">
    <property type="entry name" value="Formyl_trans_N"/>
    <property type="match status" value="1"/>
</dbReference>
<keyword evidence="3" id="KW-0808">Transferase</keyword>
<dbReference type="STRING" id="945553.A0A0D2PA79"/>
<dbReference type="EMBL" id="KN817531">
    <property type="protein sequence ID" value="KJA25516.1"/>
    <property type="molecule type" value="Genomic_DNA"/>
</dbReference>
<dbReference type="InterPro" id="IPR005793">
    <property type="entry name" value="Formyl_trans_C"/>
</dbReference>
<feature type="domain" description="Formyl transferase N-terminal" evidence="5">
    <location>
        <begin position="112"/>
        <end position="217"/>
    </location>
</feature>
<dbReference type="Proteomes" id="UP000054270">
    <property type="component" value="Unassembled WGS sequence"/>
</dbReference>
<dbReference type="OMA" id="KEWWNGV"/>
<dbReference type="PANTHER" id="PTHR11138">
    <property type="entry name" value="METHIONYL-TRNA FORMYLTRANSFERASE"/>
    <property type="match status" value="1"/>
</dbReference>
<proteinExistence type="inferred from homology"/>
<gene>
    <name evidence="7" type="ORF">HYPSUDRAFT_134506</name>
</gene>
<evidence type="ECO:0000256" key="2">
    <source>
        <dbReference type="ARBA" id="ARBA00012261"/>
    </source>
</evidence>
<dbReference type="Pfam" id="PF02911">
    <property type="entry name" value="Formyl_trans_C"/>
    <property type="match status" value="1"/>
</dbReference>
<comment type="similarity">
    <text evidence="1">Belongs to the Fmt family.</text>
</comment>
<dbReference type="PANTHER" id="PTHR11138:SF5">
    <property type="entry name" value="METHIONYL-TRNA FORMYLTRANSFERASE, MITOCHONDRIAL"/>
    <property type="match status" value="1"/>
</dbReference>
<dbReference type="InterPro" id="IPR011034">
    <property type="entry name" value="Formyl_transferase-like_C_sf"/>
</dbReference>
<feature type="domain" description="Formyl transferase C-terminal" evidence="6">
    <location>
        <begin position="242"/>
        <end position="348"/>
    </location>
</feature>
<dbReference type="InterPro" id="IPR036477">
    <property type="entry name" value="Formyl_transf_N_sf"/>
</dbReference>
<dbReference type="GO" id="GO:0004479">
    <property type="term" value="F:methionyl-tRNA formyltransferase activity"/>
    <property type="evidence" value="ECO:0007669"/>
    <property type="project" value="UniProtKB-EC"/>
</dbReference>
<evidence type="ECO:0000259" key="5">
    <source>
        <dbReference type="Pfam" id="PF00551"/>
    </source>
</evidence>
<organism evidence="7 8">
    <name type="scientific">Hypholoma sublateritium (strain FD-334 SS-4)</name>
    <dbReference type="NCBI Taxonomy" id="945553"/>
    <lineage>
        <taxon>Eukaryota</taxon>
        <taxon>Fungi</taxon>
        <taxon>Dikarya</taxon>
        <taxon>Basidiomycota</taxon>
        <taxon>Agaricomycotina</taxon>
        <taxon>Agaricomycetes</taxon>
        <taxon>Agaricomycetidae</taxon>
        <taxon>Agaricales</taxon>
        <taxon>Agaricineae</taxon>
        <taxon>Strophariaceae</taxon>
        <taxon>Hypholoma</taxon>
    </lineage>
</organism>
<keyword evidence="4" id="KW-0648">Protein biosynthesis</keyword>
<dbReference type="InterPro" id="IPR002376">
    <property type="entry name" value="Formyl_transf_N"/>
</dbReference>
<dbReference type="Gene3D" id="3.40.50.12230">
    <property type="match status" value="1"/>
</dbReference>
<sequence length="367" mass="39973">MKCNASSRFLQTQAASDRFRVLFMGRDEFSCLVLQELFQAKDVWSELAIVSQPDTHVGRRGSVLSVSPLKILGESLGIPIHSIPKIRKEFKSWQLPAPFAIPSEPEAHPVPNHLLVTASFGRILTGKMLDAFQPAHRLNVHPSLLPAYRGPAPIQHSIMNDEKETGVCVIQMLKKSEGIDAGALWDCSKVDMPNDATYASLRDKLGPMGGRLLVSVLRDLLSGTATPLTQASATNVSKATPITARDALVDFTTMSASQIHARERAISHQKPLWTHTPDDRSLHLYALSVLDGAQLSNQALPDAPARMVFSKKHRLLIVRCAGDTLLGVGRVKSDGKKEIGAQEWWNGAQGTFCVGEGKKEVCLGGHA</sequence>
<dbReference type="OrthoDB" id="10268103at2759"/>
<dbReference type="GO" id="GO:0005739">
    <property type="term" value="C:mitochondrion"/>
    <property type="evidence" value="ECO:0007669"/>
    <property type="project" value="TreeGrafter"/>
</dbReference>
<reference evidence="8" key="1">
    <citation type="submission" date="2014-04" db="EMBL/GenBank/DDBJ databases">
        <title>Evolutionary Origins and Diversification of the Mycorrhizal Mutualists.</title>
        <authorList>
            <consortium name="DOE Joint Genome Institute"/>
            <consortium name="Mycorrhizal Genomics Consortium"/>
            <person name="Kohler A."/>
            <person name="Kuo A."/>
            <person name="Nagy L.G."/>
            <person name="Floudas D."/>
            <person name="Copeland A."/>
            <person name="Barry K.W."/>
            <person name="Cichocki N."/>
            <person name="Veneault-Fourrey C."/>
            <person name="LaButti K."/>
            <person name="Lindquist E.A."/>
            <person name="Lipzen A."/>
            <person name="Lundell T."/>
            <person name="Morin E."/>
            <person name="Murat C."/>
            <person name="Riley R."/>
            <person name="Ohm R."/>
            <person name="Sun H."/>
            <person name="Tunlid A."/>
            <person name="Henrissat B."/>
            <person name="Grigoriev I.V."/>
            <person name="Hibbett D.S."/>
            <person name="Martin F."/>
        </authorList>
    </citation>
    <scope>NUCLEOTIDE SEQUENCE [LARGE SCALE GENOMIC DNA]</scope>
    <source>
        <strain evidence="8">FD-334 SS-4</strain>
    </source>
</reference>
<evidence type="ECO:0000256" key="1">
    <source>
        <dbReference type="ARBA" id="ARBA00010699"/>
    </source>
</evidence>
<evidence type="ECO:0000256" key="4">
    <source>
        <dbReference type="ARBA" id="ARBA00022917"/>
    </source>
</evidence>
<accession>A0A0D2PA79</accession>
<protein>
    <recommendedName>
        <fullName evidence="2">methionyl-tRNA formyltransferase</fullName>
        <ecNumber evidence="2">2.1.2.9</ecNumber>
    </recommendedName>
</protein>
<evidence type="ECO:0000313" key="8">
    <source>
        <dbReference type="Proteomes" id="UP000054270"/>
    </source>
</evidence>
<evidence type="ECO:0000259" key="6">
    <source>
        <dbReference type="Pfam" id="PF02911"/>
    </source>
</evidence>
<dbReference type="SUPFAM" id="SSF53328">
    <property type="entry name" value="Formyltransferase"/>
    <property type="match status" value="1"/>
</dbReference>
<evidence type="ECO:0000313" key="7">
    <source>
        <dbReference type="EMBL" id="KJA25516.1"/>
    </source>
</evidence>
<keyword evidence="8" id="KW-1185">Reference proteome</keyword>
<name>A0A0D2PA79_HYPSF</name>
<dbReference type="AlphaFoldDB" id="A0A0D2PA79"/>
<dbReference type="InterPro" id="IPR041711">
    <property type="entry name" value="Met-tRNA-FMT_N"/>
</dbReference>
<dbReference type="CDD" id="cd08646">
    <property type="entry name" value="FMT_core_Met-tRNA-FMT_N"/>
    <property type="match status" value="1"/>
</dbReference>